<dbReference type="EnsemblPlants" id="Kaladp0048s0819.1.v1.1">
    <property type="protein sequence ID" value="Kaladp0048s0819.1.v1.1.CDS.1"/>
    <property type="gene ID" value="Kaladp0048s0819.v1.1"/>
</dbReference>
<keyword evidence="3" id="KW-1185">Reference proteome</keyword>
<reference evidence="2" key="1">
    <citation type="submission" date="2021-01" db="UniProtKB">
        <authorList>
            <consortium name="EnsemblPlants"/>
        </authorList>
    </citation>
    <scope>IDENTIFICATION</scope>
</reference>
<accession>A0A7N0U1E8</accession>
<name>A0A7N0U1E8_KALFE</name>
<proteinExistence type="predicted"/>
<dbReference type="Proteomes" id="UP000594263">
    <property type="component" value="Unplaced"/>
</dbReference>
<protein>
    <submittedName>
        <fullName evidence="2">Uncharacterized protein</fullName>
    </submittedName>
</protein>
<evidence type="ECO:0000313" key="3">
    <source>
        <dbReference type="Proteomes" id="UP000594263"/>
    </source>
</evidence>
<sequence>MSTHSLMFSPVDRVSSPDIPSDGLLSPAATSPMDLKRHRPHMPGRRGSAGLRDVEKARLCDHVQRTMAPSSVVLLKWSSRRKRVDGGSAGR</sequence>
<evidence type="ECO:0000256" key="1">
    <source>
        <dbReference type="SAM" id="MobiDB-lite"/>
    </source>
</evidence>
<dbReference type="Gramene" id="Kaladp0048s0819.1.v1.1">
    <property type="protein sequence ID" value="Kaladp0048s0819.1.v1.1.CDS.1"/>
    <property type="gene ID" value="Kaladp0048s0819.v1.1"/>
</dbReference>
<feature type="region of interest" description="Disordered" evidence="1">
    <location>
        <begin position="1"/>
        <end position="53"/>
    </location>
</feature>
<evidence type="ECO:0000313" key="2">
    <source>
        <dbReference type="EnsemblPlants" id="Kaladp0048s0819.1.v1.1.CDS.1"/>
    </source>
</evidence>
<dbReference type="AlphaFoldDB" id="A0A7N0U1E8"/>
<organism evidence="2 3">
    <name type="scientific">Kalanchoe fedtschenkoi</name>
    <name type="common">Lavender scallops</name>
    <name type="synonym">South American air plant</name>
    <dbReference type="NCBI Taxonomy" id="63787"/>
    <lineage>
        <taxon>Eukaryota</taxon>
        <taxon>Viridiplantae</taxon>
        <taxon>Streptophyta</taxon>
        <taxon>Embryophyta</taxon>
        <taxon>Tracheophyta</taxon>
        <taxon>Spermatophyta</taxon>
        <taxon>Magnoliopsida</taxon>
        <taxon>eudicotyledons</taxon>
        <taxon>Gunneridae</taxon>
        <taxon>Pentapetalae</taxon>
        <taxon>Saxifragales</taxon>
        <taxon>Crassulaceae</taxon>
        <taxon>Kalanchoe</taxon>
    </lineage>
</organism>